<evidence type="ECO:0000313" key="12">
    <source>
        <dbReference type="Proteomes" id="UP000829720"/>
    </source>
</evidence>
<name>A0A8T3CQA5_9TELE</name>
<dbReference type="PRINTS" id="PR01537">
    <property type="entry name" value="INTRLKN1R1F"/>
</dbReference>
<accession>A0A8T3CQA5</accession>
<keyword evidence="7" id="KW-0812">Transmembrane</keyword>
<feature type="domain" description="Ig-like" evidence="10">
    <location>
        <begin position="112"/>
        <end position="169"/>
    </location>
</feature>
<feature type="domain" description="TIR" evidence="9">
    <location>
        <begin position="342"/>
        <end position="505"/>
    </location>
</feature>
<dbReference type="Gene3D" id="3.40.50.10140">
    <property type="entry name" value="Toll/interleukin-1 receptor homology (TIR) domain"/>
    <property type="match status" value="1"/>
</dbReference>
<keyword evidence="8" id="KW-0732">Signal</keyword>
<feature type="domain" description="Ig-like" evidence="10">
    <location>
        <begin position="20"/>
        <end position="109"/>
    </location>
</feature>
<feature type="signal peptide" evidence="8">
    <location>
        <begin position="1"/>
        <end position="20"/>
    </location>
</feature>
<keyword evidence="3" id="KW-0520">NAD</keyword>
<dbReference type="SUPFAM" id="SSF48726">
    <property type="entry name" value="Immunoglobulin"/>
    <property type="match status" value="1"/>
</dbReference>
<evidence type="ECO:0000256" key="1">
    <source>
        <dbReference type="ARBA" id="ARBA00009752"/>
    </source>
</evidence>
<dbReference type="Gene3D" id="2.60.40.10">
    <property type="entry name" value="Immunoglobulins"/>
    <property type="match status" value="2"/>
</dbReference>
<dbReference type="SUPFAM" id="SSF52200">
    <property type="entry name" value="Toll/Interleukin receptor TIR domain"/>
    <property type="match status" value="1"/>
</dbReference>
<organism evidence="11 12">
    <name type="scientific">Albula goreensis</name>
    <dbReference type="NCBI Taxonomy" id="1534307"/>
    <lineage>
        <taxon>Eukaryota</taxon>
        <taxon>Metazoa</taxon>
        <taxon>Chordata</taxon>
        <taxon>Craniata</taxon>
        <taxon>Vertebrata</taxon>
        <taxon>Euteleostomi</taxon>
        <taxon>Actinopterygii</taxon>
        <taxon>Neopterygii</taxon>
        <taxon>Teleostei</taxon>
        <taxon>Albuliformes</taxon>
        <taxon>Albulidae</taxon>
        <taxon>Albula</taxon>
    </lineage>
</organism>
<evidence type="ECO:0000259" key="10">
    <source>
        <dbReference type="PROSITE" id="PS50835"/>
    </source>
</evidence>
<dbReference type="GO" id="GO:0007165">
    <property type="term" value="P:signal transduction"/>
    <property type="evidence" value="ECO:0007669"/>
    <property type="project" value="InterPro"/>
</dbReference>
<dbReference type="EMBL" id="JAERUA010000021">
    <property type="protein sequence ID" value="KAI1885474.1"/>
    <property type="molecule type" value="Genomic_DNA"/>
</dbReference>
<keyword evidence="4" id="KW-1015">Disulfide bond</keyword>
<evidence type="ECO:0000256" key="3">
    <source>
        <dbReference type="ARBA" id="ARBA00023027"/>
    </source>
</evidence>
<evidence type="ECO:0000256" key="7">
    <source>
        <dbReference type="SAM" id="Phobius"/>
    </source>
</evidence>
<keyword evidence="7" id="KW-0472">Membrane</keyword>
<reference evidence="11" key="1">
    <citation type="submission" date="2021-01" db="EMBL/GenBank/DDBJ databases">
        <authorList>
            <person name="Zahm M."/>
            <person name="Roques C."/>
            <person name="Cabau C."/>
            <person name="Klopp C."/>
            <person name="Donnadieu C."/>
            <person name="Jouanno E."/>
            <person name="Lampietro C."/>
            <person name="Louis A."/>
            <person name="Herpin A."/>
            <person name="Echchiki A."/>
            <person name="Berthelot C."/>
            <person name="Parey E."/>
            <person name="Roest-Crollius H."/>
            <person name="Braasch I."/>
            <person name="Postlethwait J."/>
            <person name="Bobe J."/>
            <person name="Montfort J."/>
            <person name="Bouchez O."/>
            <person name="Begum T."/>
            <person name="Mejri S."/>
            <person name="Adams A."/>
            <person name="Chen W.-J."/>
            <person name="Guiguen Y."/>
        </authorList>
    </citation>
    <scope>NUCLEOTIDE SEQUENCE</scope>
    <source>
        <tissue evidence="11">Blood</tissue>
    </source>
</reference>
<evidence type="ECO:0000259" key="9">
    <source>
        <dbReference type="PROSITE" id="PS50104"/>
    </source>
</evidence>
<dbReference type="GO" id="GO:0016787">
    <property type="term" value="F:hydrolase activity"/>
    <property type="evidence" value="ECO:0007669"/>
    <property type="project" value="UniProtKB-KW"/>
</dbReference>
<dbReference type="SMART" id="SM00409">
    <property type="entry name" value="IG"/>
    <property type="match status" value="2"/>
</dbReference>
<evidence type="ECO:0008006" key="13">
    <source>
        <dbReference type="Google" id="ProtNLM"/>
    </source>
</evidence>
<evidence type="ECO:0000313" key="11">
    <source>
        <dbReference type="EMBL" id="KAI1885474.1"/>
    </source>
</evidence>
<evidence type="ECO:0000256" key="4">
    <source>
        <dbReference type="ARBA" id="ARBA00023157"/>
    </source>
</evidence>
<dbReference type="InterPro" id="IPR007110">
    <property type="entry name" value="Ig-like_dom"/>
</dbReference>
<dbReference type="InterPro" id="IPR013783">
    <property type="entry name" value="Ig-like_fold"/>
</dbReference>
<sequence>MMLLLLLLFISSSGVDVVLPASLNTDARPVWTREGEIAVLECPLPVEANSGVVLHWDGPWEKQGPLGEMIFPYSNKLVVLRASQHEAGIYSCSQCNGSRALWQRQLKLEVFSGRCYREEAVITWTKNCTSYMGSSTDIYIESLVLSDAGFYTCTRSYWNRTQVYNLSVTWELTVEEASPVLDPKIIQPLDNAKIQVDVGKAAEVRCVAVLQNEPMLETLWWMEVERNQTHPVFYNSTPPKEDPLEKGSYHMTATLVFRSVSPEYLNTKYTCKLESASPQPVTASIILVPTASTPVLPLLLWVFGGFAVTASVITLIYLKLRIHITLLLRDLRAPSCLPSDGKQYDAYIMGYEAPSEDALSEDERLLITHILEQEYGYKLCIYERDILPGQAMAEVVLEHIGRSRRLVLLPTVEAEDKDGGRACVVGLACVGGGSEGGVGLLSGLHAALVERQTQLILVHRAPHGQLLSLPESLRLLARTGGTLAWRGHHSASLSSTFWKKLRYHMPPTQKPNQPELNTTL</sequence>
<protein>
    <recommendedName>
        <fullName evidence="13">Interleukin-1 receptor type 1-like</fullName>
    </recommendedName>
</protein>
<dbReference type="PROSITE" id="PS50104">
    <property type="entry name" value="TIR"/>
    <property type="match status" value="1"/>
</dbReference>
<feature type="chain" id="PRO_5035884847" description="Interleukin-1 receptor type 1-like" evidence="8">
    <location>
        <begin position="21"/>
        <end position="520"/>
    </location>
</feature>
<evidence type="ECO:0000256" key="2">
    <source>
        <dbReference type="ARBA" id="ARBA00022801"/>
    </source>
</evidence>
<evidence type="ECO:0000256" key="8">
    <source>
        <dbReference type="SAM" id="SignalP"/>
    </source>
</evidence>
<dbReference type="InterPro" id="IPR035897">
    <property type="entry name" value="Toll_tir_struct_dom_sf"/>
</dbReference>
<evidence type="ECO:0000256" key="5">
    <source>
        <dbReference type="ARBA" id="ARBA00023180"/>
    </source>
</evidence>
<keyword evidence="5" id="KW-0325">Glycoprotein</keyword>
<dbReference type="PROSITE" id="PS50835">
    <property type="entry name" value="IG_LIKE"/>
    <property type="match status" value="3"/>
</dbReference>
<dbReference type="InterPro" id="IPR000157">
    <property type="entry name" value="TIR_dom"/>
</dbReference>
<keyword evidence="2" id="KW-0378">Hydrolase</keyword>
<dbReference type="InterPro" id="IPR036179">
    <property type="entry name" value="Ig-like_dom_sf"/>
</dbReference>
<gene>
    <name evidence="11" type="ORF">AGOR_G00220570</name>
</gene>
<dbReference type="InterPro" id="IPR003599">
    <property type="entry name" value="Ig_sub"/>
</dbReference>
<dbReference type="PANTHER" id="PTHR11890">
    <property type="entry name" value="INTERLEUKIN-1 RECEPTOR FAMILY MEMBER"/>
    <property type="match status" value="1"/>
</dbReference>
<dbReference type="OrthoDB" id="9940746at2759"/>
<dbReference type="Proteomes" id="UP000829720">
    <property type="component" value="Unassembled WGS sequence"/>
</dbReference>
<comment type="similarity">
    <text evidence="1">Belongs to the interleukin-1 receptor family.</text>
</comment>
<comment type="caution">
    <text evidence="11">The sequence shown here is derived from an EMBL/GenBank/DDBJ whole genome shotgun (WGS) entry which is preliminary data.</text>
</comment>
<proteinExistence type="inferred from homology"/>
<dbReference type="Pfam" id="PF01582">
    <property type="entry name" value="TIR"/>
    <property type="match status" value="1"/>
</dbReference>
<feature type="transmembrane region" description="Helical" evidence="7">
    <location>
        <begin position="298"/>
        <end position="318"/>
    </location>
</feature>
<feature type="domain" description="Ig-like" evidence="10">
    <location>
        <begin position="183"/>
        <end position="282"/>
    </location>
</feature>
<keyword evidence="7" id="KW-1133">Transmembrane helix</keyword>
<dbReference type="AlphaFoldDB" id="A0A8T3CQA5"/>
<keyword evidence="12" id="KW-1185">Reference proteome</keyword>
<evidence type="ECO:0000256" key="6">
    <source>
        <dbReference type="ARBA" id="ARBA00023319"/>
    </source>
</evidence>
<dbReference type="PANTHER" id="PTHR11890:SF6">
    <property type="entry name" value="INTERLEUKIN-18 RECEPTOR 1"/>
    <property type="match status" value="1"/>
</dbReference>
<keyword evidence="6" id="KW-0393">Immunoglobulin domain</keyword>
<dbReference type="InterPro" id="IPR015621">
    <property type="entry name" value="IL-1_rcpt_fam"/>
</dbReference>